<gene>
    <name evidence="4" type="ORF">CWE25_07420</name>
</gene>
<dbReference type="Pfam" id="PF02518">
    <property type="entry name" value="HATPase_c"/>
    <property type="match status" value="1"/>
</dbReference>
<feature type="domain" description="Histidine kinase/HSP90-like ATPase" evidence="2">
    <location>
        <begin position="232"/>
        <end position="323"/>
    </location>
</feature>
<organism evidence="4 5">
    <name type="scientific">Idiomarina fontislapidosi</name>
    <dbReference type="NCBI Taxonomy" id="263723"/>
    <lineage>
        <taxon>Bacteria</taxon>
        <taxon>Pseudomonadati</taxon>
        <taxon>Pseudomonadota</taxon>
        <taxon>Gammaproteobacteria</taxon>
        <taxon>Alteromonadales</taxon>
        <taxon>Idiomarinaceae</taxon>
        <taxon>Idiomarina</taxon>
    </lineage>
</organism>
<dbReference type="Proteomes" id="UP000287330">
    <property type="component" value="Unassembled WGS sequence"/>
</dbReference>
<feature type="domain" description="Signal transduction histidine kinase internal region" evidence="3">
    <location>
        <begin position="133"/>
        <end position="212"/>
    </location>
</feature>
<comment type="caution">
    <text evidence="4">The sequence shown here is derived from an EMBL/GenBank/DDBJ whole genome shotgun (WGS) entry which is preliminary data.</text>
</comment>
<sequence>MLTELMIKLPSEEPWQVHVPHLLLDVSSGFLITTALHALYKRAKRLDKLTAALHAGLVILASLLWTQFKWFSLQALYGGAWEPMSWFDFGTWTSASFTMLATWTAGYYGIKSYLDNVEQREKAERATHLAKEAQLKMLRYQLNPHFMFNSINAVCTLILKHENDRAVDMLEQLCDFLRYSLYTDALKKISLAEEAALLRTYLEIEKGRFQTSLDVSIDTDSDCDSALIPPLLIQPLVENVLKHGMQANQKMIIAVRFSLTNKDIQIDVTDNGKGFDEQHKCQRGIGLENCQQRLRLTYQDRAQLTTGNRPEGGAWVRIQIPQERPKSIS</sequence>
<dbReference type="InterPro" id="IPR036890">
    <property type="entry name" value="HATPase_C_sf"/>
</dbReference>
<dbReference type="PANTHER" id="PTHR34220:SF7">
    <property type="entry name" value="SENSOR HISTIDINE KINASE YPDA"/>
    <property type="match status" value="1"/>
</dbReference>
<keyword evidence="1" id="KW-1133">Transmembrane helix</keyword>
<keyword evidence="1" id="KW-0812">Transmembrane</keyword>
<dbReference type="GO" id="GO:0016020">
    <property type="term" value="C:membrane"/>
    <property type="evidence" value="ECO:0007669"/>
    <property type="project" value="InterPro"/>
</dbReference>
<protein>
    <submittedName>
        <fullName evidence="4">Transcriptional regulator</fullName>
    </submittedName>
</protein>
<evidence type="ECO:0000259" key="2">
    <source>
        <dbReference type="Pfam" id="PF02518"/>
    </source>
</evidence>
<evidence type="ECO:0000259" key="3">
    <source>
        <dbReference type="Pfam" id="PF06580"/>
    </source>
</evidence>
<evidence type="ECO:0000256" key="1">
    <source>
        <dbReference type="SAM" id="Phobius"/>
    </source>
</evidence>
<evidence type="ECO:0000313" key="4">
    <source>
        <dbReference type="EMBL" id="RUO55215.1"/>
    </source>
</evidence>
<dbReference type="Pfam" id="PF06580">
    <property type="entry name" value="His_kinase"/>
    <property type="match status" value="1"/>
</dbReference>
<accession>A0A432Y2P4</accession>
<dbReference type="EMBL" id="PIPV01000004">
    <property type="protein sequence ID" value="RUO55215.1"/>
    <property type="molecule type" value="Genomic_DNA"/>
</dbReference>
<dbReference type="AlphaFoldDB" id="A0A432Y2P4"/>
<evidence type="ECO:0000313" key="5">
    <source>
        <dbReference type="Proteomes" id="UP000287330"/>
    </source>
</evidence>
<reference evidence="5" key="1">
    <citation type="journal article" date="2018" name="Front. Microbiol.">
        <title>Genome-Based Analysis Reveals the Taxonomy and Diversity of the Family Idiomarinaceae.</title>
        <authorList>
            <person name="Liu Y."/>
            <person name="Lai Q."/>
            <person name="Shao Z."/>
        </authorList>
    </citation>
    <scope>NUCLEOTIDE SEQUENCE [LARGE SCALE GENOMIC DNA]</scope>
    <source>
        <strain evidence="5">F23</strain>
    </source>
</reference>
<dbReference type="OrthoDB" id="2514702at2"/>
<dbReference type="PANTHER" id="PTHR34220">
    <property type="entry name" value="SENSOR HISTIDINE KINASE YPDA"/>
    <property type="match status" value="1"/>
</dbReference>
<dbReference type="InterPro" id="IPR050640">
    <property type="entry name" value="Bact_2-comp_sensor_kinase"/>
</dbReference>
<dbReference type="GO" id="GO:0000155">
    <property type="term" value="F:phosphorelay sensor kinase activity"/>
    <property type="evidence" value="ECO:0007669"/>
    <property type="project" value="InterPro"/>
</dbReference>
<dbReference type="InterPro" id="IPR003594">
    <property type="entry name" value="HATPase_dom"/>
</dbReference>
<feature type="transmembrane region" description="Helical" evidence="1">
    <location>
        <begin position="52"/>
        <end position="71"/>
    </location>
</feature>
<name>A0A432Y2P4_9GAMM</name>
<keyword evidence="1" id="KW-0472">Membrane</keyword>
<feature type="transmembrane region" description="Helical" evidence="1">
    <location>
        <begin position="91"/>
        <end position="110"/>
    </location>
</feature>
<keyword evidence="5" id="KW-1185">Reference proteome</keyword>
<proteinExistence type="predicted"/>
<dbReference type="InterPro" id="IPR010559">
    <property type="entry name" value="Sig_transdc_His_kin_internal"/>
</dbReference>
<dbReference type="Gene3D" id="3.30.565.10">
    <property type="entry name" value="Histidine kinase-like ATPase, C-terminal domain"/>
    <property type="match status" value="1"/>
</dbReference>
<dbReference type="SUPFAM" id="SSF55874">
    <property type="entry name" value="ATPase domain of HSP90 chaperone/DNA topoisomerase II/histidine kinase"/>
    <property type="match status" value="1"/>
</dbReference>